<name>A0ABN5LT68_9BACT</name>
<dbReference type="EMBL" id="CP029600">
    <property type="protein sequence ID" value="AWO00883.1"/>
    <property type="molecule type" value="Genomic_DNA"/>
</dbReference>
<keyword evidence="2" id="KW-1185">Reference proteome</keyword>
<evidence type="ECO:0000313" key="2">
    <source>
        <dbReference type="Proteomes" id="UP000246099"/>
    </source>
</evidence>
<gene>
    <name evidence="1" type="ORF">DLD77_03810</name>
</gene>
<proteinExistence type="predicted"/>
<evidence type="ECO:0000313" key="1">
    <source>
        <dbReference type="EMBL" id="AWO00883.1"/>
    </source>
</evidence>
<organism evidence="1 2">
    <name type="scientific">Chitinophaga alhagiae</name>
    <dbReference type="NCBI Taxonomy" id="2203219"/>
    <lineage>
        <taxon>Bacteria</taxon>
        <taxon>Pseudomonadati</taxon>
        <taxon>Bacteroidota</taxon>
        <taxon>Chitinophagia</taxon>
        <taxon>Chitinophagales</taxon>
        <taxon>Chitinophagaceae</taxon>
        <taxon>Chitinophaga</taxon>
    </lineage>
</organism>
<reference evidence="1 2" key="1">
    <citation type="submission" date="2018-05" db="EMBL/GenBank/DDBJ databases">
        <title>Chitinophaga sp. nov., isolated from rhizosphere soil of Alhagi.</title>
        <authorList>
            <person name="Liu Y."/>
        </authorList>
    </citation>
    <scope>NUCLEOTIDE SEQUENCE [LARGE SCALE GENOMIC DNA]</scope>
    <source>
        <strain evidence="1 2">T22</strain>
    </source>
</reference>
<protein>
    <submittedName>
        <fullName evidence="1">Uncharacterized protein</fullName>
    </submittedName>
</protein>
<dbReference type="Proteomes" id="UP000246099">
    <property type="component" value="Chromosome"/>
</dbReference>
<accession>A0ABN5LT68</accession>
<sequence>MIISALLLFTLSPAFQLDPERQRIHEFPVRYPAHSAGKVPGGDVGQKKKGPRKIPYHFINQNLNRLWNESTSMYVESLFACFVCYLSTSNLVPDDNAKLWKLEIITA</sequence>